<feature type="chain" id="PRO_5016666104" evidence="3">
    <location>
        <begin position="23"/>
        <end position="89"/>
    </location>
</feature>
<comment type="subcellular location">
    <subcellularLocation>
        <location evidence="1">Secreted</location>
    </subcellularLocation>
</comment>
<evidence type="ECO:0000256" key="3">
    <source>
        <dbReference type="SAM" id="SignalP"/>
    </source>
</evidence>
<dbReference type="EMBL" id="MH360628">
    <property type="protein sequence ID" value="AXL95677.1"/>
    <property type="molecule type" value="mRNA"/>
</dbReference>
<evidence type="ECO:0000313" key="4">
    <source>
        <dbReference type="EMBL" id="AXL95677.1"/>
    </source>
</evidence>
<feature type="signal peptide" evidence="3">
    <location>
        <begin position="1"/>
        <end position="22"/>
    </location>
</feature>
<evidence type="ECO:0000256" key="1">
    <source>
        <dbReference type="ARBA" id="ARBA00004613"/>
    </source>
</evidence>
<keyword evidence="3" id="KW-0732">Signal</keyword>
<dbReference type="GO" id="GO:0008200">
    <property type="term" value="F:ion channel inhibitor activity"/>
    <property type="evidence" value="ECO:0007669"/>
    <property type="project" value="InterPro"/>
</dbReference>
<organism evidence="4">
    <name type="scientific">Conus ermineus</name>
    <name type="common">Agate cone</name>
    <name type="synonym">Chelyconus ermineus</name>
    <dbReference type="NCBI Taxonomy" id="55423"/>
    <lineage>
        <taxon>Eukaryota</taxon>
        <taxon>Metazoa</taxon>
        <taxon>Spiralia</taxon>
        <taxon>Lophotrochozoa</taxon>
        <taxon>Mollusca</taxon>
        <taxon>Gastropoda</taxon>
        <taxon>Caenogastropoda</taxon>
        <taxon>Neogastropoda</taxon>
        <taxon>Conoidea</taxon>
        <taxon>Conidae</taxon>
        <taxon>Conus</taxon>
        <taxon>Chelyconus</taxon>
    </lineage>
</organism>
<dbReference type="PROSITE" id="PS51257">
    <property type="entry name" value="PROKAR_LIPOPROTEIN"/>
    <property type="match status" value="1"/>
</dbReference>
<proteinExistence type="evidence at transcript level"/>
<dbReference type="GO" id="GO:0005576">
    <property type="term" value="C:extracellular region"/>
    <property type="evidence" value="ECO:0007669"/>
    <property type="project" value="UniProtKB-SubCell"/>
</dbReference>
<evidence type="ECO:0000256" key="2">
    <source>
        <dbReference type="ARBA" id="ARBA00022525"/>
    </source>
</evidence>
<sequence length="89" mass="9674">MKLTCVLIVAVLFLSACQLITADDSREKQGYSAVRSSDKIQDSDDLKLTKRCTDGGALCDPEDHDCCGECLDYGDGTFLCEIVAYAVSR</sequence>
<keyword evidence="2" id="KW-0964">Secreted</keyword>
<accession>A0A346CJC8</accession>
<protein>
    <submittedName>
        <fullName evidence="4">Conotoxin superfamily O1</fullName>
    </submittedName>
</protein>
<dbReference type="InterPro" id="IPR004214">
    <property type="entry name" value="Conotoxin"/>
</dbReference>
<dbReference type="AlphaFoldDB" id="A0A346CJC8"/>
<dbReference type="Pfam" id="PF02950">
    <property type="entry name" value="Conotoxin"/>
    <property type="match status" value="1"/>
</dbReference>
<name>A0A346CJC8_CONER</name>
<reference evidence="4" key="1">
    <citation type="journal article" date="2018" name="Genome Biol. Evol.">
        <title>Conotoxin diversity in Chelyconus ermineus (Born, 1778) and the convergent origin of piscivory in the Atlantic and Indo-Pacific cones.</title>
        <authorList>
            <person name="Abalde S."/>
            <person name="Tenorio M.J."/>
            <person name="Afonso C.M."/>
            <person name="Zardoya R."/>
        </authorList>
    </citation>
    <scope>NUCLEOTIDE SEQUENCE</scope>
    <source>
        <strain evidence="4">Cerm_340</strain>
    </source>
</reference>